<feature type="compositionally biased region" description="Polar residues" evidence="1">
    <location>
        <begin position="22"/>
        <end position="40"/>
    </location>
</feature>
<evidence type="ECO:0000256" key="1">
    <source>
        <dbReference type="SAM" id="MobiDB-lite"/>
    </source>
</evidence>
<feature type="domain" description="NELF-A N-terminal" evidence="2">
    <location>
        <begin position="80"/>
        <end position="189"/>
    </location>
</feature>
<dbReference type="RefSeq" id="XP_013248350.1">
    <property type="nucleotide sequence ID" value="XM_013392896.1"/>
</dbReference>
<dbReference type="EMBL" id="HG672084">
    <property type="protein sequence ID" value="CDI82145.1"/>
    <property type="molecule type" value="Genomic_DNA"/>
</dbReference>
<proteinExistence type="predicted"/>
<dbReference type="OMA" id="NWSSCHA"/>
<dbReference type="InterPro" id="IPR056557">
    <property type="entry name" value="NELF-A_N"/>
</dbReference>
<feature type="region of interest" description="Disordered" evidence="1">
    <location>
        <begin position="274"/>
        <end position="294"/>
    </location>
</feature>
<dbReference type="OrthoDB" id="2135488at2759"/>
<feature type="region of interest" description="Disordered" evidence="1">
    <location>
        <begin position="1"/>
        <end position="67"/>
    </location>
</feature>
<dbReference type="Proteomes" id="UP000018050">
    <property type="component" value="Unassembled WGS sequence"/>
</dbReference>
<reference evidence="3" key="1">
    <citation type="submission" date="2013-10" db="EMBL/GenBank/DDBJ databases">
        <title>Genomic analysis of the causative agents of coccidiosis in chickens.</title>
        <authorList>
            <person name="Reid A.J."/>
            <person name="Blake D."/>
            <person name="Billington K."/>
            <person name="Browne H."/>
            <person name="Dunn M."/>
            <person name="Hung S."/>
            <person name="Kawahara F."/>
            <person name="Miranda-Saavedra D."/>
            <person name="Mourier T."/>
            <person name="Nagra H."/>
            <person name="Otto T.D."/>
            <person name="Rawlings N."/>
            <person name="Sanchez A."/>
            <person name="Sanders M."/>
            <person name="Subramaniam C."/>
            <person name="Tay Y."/>
            <person name="Dear P."/>
            <person name="Doerig C."/>
            <person name="Gruber A."/>
            <person name="Parkinson J."/>
            <person name="Shirley M."/>
            <person name="Wan K.L."/>
            <person name="Berriman M."/>
            <person name="Tomley F."/>
            <person name="Pain A."/>
        </authorList>
    </citation>
    <scope>NUCLEOTIDE SEQUENCE</scope>
    <source>
        <strain evidence="3">Houghton</strain>
    </source>
</reference>
<organism evidence="3 4">
    <name type="scientific">Eimeria acervulina</name>
    <name type="common">Coccidian parasite</name>
    <dbReference type="NCBI Taxonomy" id="5801"/>
    <lineage>
        <taxon>Eukaryota</taxon>
        <taxon>Sar</taxon>
        <taxon>Alveolata</taxon>
        <taxon>Apicomplexa</taxon>
        <taxon>Conoidasida</taxon>
        <taxon>Coccidia</taxon>
        <taxon>Eucoccidiorida</taxon>
        <taxon>Eimeriorina</taxon>
        <taxon>Eimeriidae</taxon>
        <taxon>Eimeria</taxon>
    </lineage>
</organism>
<accession>U6GPM4</accession>
<evidence type="ECO:0000313" key="4">
    <source>
        <dbReference type="Proteomes" id="UP000018050"/>
    </source>
</evidence>
<sequence length="294" mass="32834">MKEEGLQPPRSSLDPSGGAYSDCSSGQLNEQTRHNVQNPSREGGGSFRSAAEATKAEQGTSLGTDSDKSHALSARYVAYLGCIKDNWSSCHAAKLLDENLIAYLRPRFVLLSTPLKVRVLTSFLYIKPDLRERCSDTLGEITKEGETDPNEWVKKLSRILIPYITSGRIDLRETDTETAFRIINFLDEQRALNPQQGPYRQKAGLEEQHMCEPHTEVETAAAVAAAASSEDPLLHLLQLPQKGVLEMTLFNARDSFDNVLKGVVHRGTQELRRAQRAVQQRERNQNESRRDISA</sequence>
<reference evidence="3" key="2">
    <citation type="submission" date="2013-10" db="EMBL/GenBank/DDBJ databases">
        <authorList>
            <person name="Aslett M."/>
        </authorList>
    </citation>
    <scope>NUCLEOTIDE SEQUENCE</scope>
    <source>
        <strain evidence="3">Houghton</strain>
    </source>
</reference>
<dbReference type="Pfam" id="PF23553">
    <property type="entry name" value="NELF-A_N"/>
    <property type="match status" value="1"/>
</dbReference>
<gene>
    <name evidence="3" type="ORF">EAH_00005270</name>
</gene>
<name>U6GPM4_EIMAC</name>
<dbReference type="GeneID" id="25268597"/>
<evidence type="ECO:0000313" key="3">
    <source>
        <dbReference type="EMBL" id="CDI82145.1"/>
    </source>
</evidence>
<keyword evidence="4" id="KW-1185">Reference proteome</keyword>
<evidence type="ECO:0000259" key="2">
    <source>
        <dbReference type="Pfam" id="PF23553"/>
    </source>
</evidence>
<protein>
    <recommendedName>
        <fullName evidence="2">NELF-A N-terminal domain-containing protein</fullName>
    </recommendedName>
</protein>
<dbReference type="VEuPathDB" id="ToxoDB:EAH_00005270"/>
<dbReference type="AlphaFoldDB" id="U6GPM4"/>